<dbReference type="InterPro" id="IPR036291">
    <property type="entry name" value="NAD(P)-bd_dom_sf"/>
</dbReference>
<dbReference type="SUPFAM" id="SSF51735">
    <property type="entry name" value="NAD(P)-binding Rossmann-fold domains"/>
    <property type="match status" value="1"/>
</dbReference>
<name>A0A239LEA9_9ACTN</name>
<dbReference type="GO" id="GO:0008270">
    <property type="term" value="F:zinc ion binding"/>
    <property type="evidence" value="ECO:0007669"/>
    <property type="project" value="InterPro"/>
</dbReference>
<keyword evidence="2" id="KW-0479">Metal-binding</keyword>
<dbReference type="InterPro" id="IPR013154">
    <property type="entry name" value="ADH-like_N"/>
</dbReference>
<dbReference type="CDD" id="cd08252">
    <property type="entry name" value="AL_MDR"/>
    <property type="match status" value="1"/>
</dbReference>
<dbReference type="PANTHER" id="PTHR44154">
    <property type="entry name" value="QUINONE OXIDOREDUCTASE"/>
    <property type="match status" value="1"/>
</dbReference>
<dbReference type="PANTHER" id="PTHR44154:SF1">
    <property type="entry name" value="QUINONE OXIDOREDUCTASE"/>
    <property type="match status" value="1"/>
</dbReference>
<dbReference type="AlphaFoldDB" id="A0A239LEA9"/>
<evidence type="ECO:0000259" key="3">
    <source>
        <dbReference type="SMART" id="SM00829"/>
    </source>
</evidence>
<comment type="similarity">
    <text evidence="2">Belongs to the zinc-containing alcohol dehydrogenase family. Quinone oxidoreductase subfamily.</text>
</comment>
<dbReference type="RefSeq" id="WP_245870789.1">
    <property type="nucleotide sequence ID" value="NZ_FZPH01000004.1"/>
</dbReference>
<dbReference type="SMART" id="SM00829">
    <property type="entry name" value="PKS_ER"/>
    <property type="match status" value="1"/>
</dbReference>
<dbReference type="InterPro" id="IPR014182">
    <property type="entry name" value="ADH_Zn_typ-1"/>
</dbReference>
<dbReference type="NCBIfam" id="TIGR02817">
    <property type="entry name" value="adh_fam_1"/>
    <property type="match status" value="1"/>
</dbReference>
<keyword evidence="2" id="KW-0560">Oxidoreductase</keyword>
<evidence type="ECO:0000313" key="4">
    <source>
        <dbReference type="EMBL" id="SNT27874.1"/>
    </source>
</evidence>
<dbReference type="Gene3D" id="3.90.180.10">
    <property type="entry name" value="Medium-chain alcohol dehydrogenases, catalytic domain"/>
    <property type="match status" value="1"/>
</dbReference>
<dbReference type="SUPFAM" id="SSF50129">
    <property type="entry name" value="GroES-like"/>
    <property type="match status" value="1"/>
</dbReference>
<dbReference type="Pfam" id="PF08240">
    <property type="entry name" value="ADH_N"/>
    <property type="match status" value="1"/>
</dbReference>
<evidence type="ECO:0000313" key="5">
    <source>
        <dbReference type="Proteomes" id="UP000198362"/>
    </source>
</evidence>
<gene>
    <name evidence="4" type="ORF">SAMN05421812_104192</name>
</gene>
<dbReference type="Proteomes" id="UP000198362">
    <property type="component" value="Unassembled WGS sequence"/>
</dbReference>
<evidence type="ECO:0000256" key="2">
    <source>
        <dbReference type="RuleBase" id="RU364000"/>
    </source>
</evidence>
<feature type="domain" description="Enoyl reductase (ER)" evidence="3">
    <location>
        <begin position="17"/>
        <end position="330"/>
    </location>
</feature>
<protein>
    <recommendedName>
        <fullName evidence="2">Zinc-type alcohol dehydrogenase-like protein</fullName>
    </recommendedName>
</protein>
<dbReference type="Gene3D" id="3.40.50.720">
    <property type="entry name" value="NAD(P)-binding Rossmann-like Domain"/>
    <property type="match status" value="1"/>
</dbReference>
<keyword evidence="2" id="KW-0862">Zinc</keyword>
<keyword evidence="1" id="KW-0521">NADP</keyword>
<evidence type="ECO:0000256" key="1">
    <source>
        <dbReference type="ARBA" id="ARBA00022857"/>
    </source>
</evidence>
<dbReference type="Pfam" id="PF13602">
    <property type="entry name" value="ADH_zinc_N_2"/>
    <property type="match status" value="1"/>
</dbReference>
<sequence length="333" mass="35281">MGDLMRAVGYRKRLPITDSESLVDADVPIPTPGPHDLLVRVEAVSVNPVDVKSRSGSDPKGFRILGYDAAGVVTAVGPAVTRFGVGDEVYYAGQIDRPGSNAQFQAVNENIVGHKPASLDFAEAAALPLTTITAWEMLFDHFGLSAASTGTLLVIGGAGGVGSMVLQLARARTGLTLVATAGRGDSQRWATRMGAHQVVDRHNLVESVRTAAPDGVDYLISPFSKGNIDAYAELIRPLGHIAATDEPEGLDLLPLKAKSVAWHWELMFTRPMLLPEDSYQHDLLEETAKLVDAGKVRSTATTRLGPLDAATMRDAHARVESSAAIGKVVVSAS</sequence>
<dbReference type="EMBL" id="FZPH01000004">
    <property type="protein sequence ID" value="SNT27874.1"/>
    <property type="molecule type" value="Genomic_DNA"/>
</dbReference>
<reference evidence="4 5" key="1">
    <citation type="submission" date="2017-06" db="EMBL/GenBank/DDBJ databases">
        <authorList>
            <person name="Kim H.J."/>
            <person name="Triplett B.A."/>
        </authorList>
    </citation>
    <scope>NUCLEOTIDE SEQUENCE [LARGE SCALE GENOMIC DNA]</scope>
    <source>
        <strain evidence="4 5">CGMCC 4.5593</strain>
    </source>
</reference>
<dbReference type="InterPro" id="IPR011032">
    <property type="entry name" value="GroES-like_sf"/>
</dbReference>
<accession>A0A239LEA9</accession>
<dbReference type="InterPro" id="IPR051603">
    <property type="entry name" value="Zinc-ADH_QOR/CCCR"/>
</dbReference>
<dbReference type="GO" id="GO:0016491">
    <property type="term" value="F:oxidoreductase activity"/>
    <property type="evidence" value="ECO:0007669"/>
    <property type="project" value="UniProtKB-KW"/>
</dbReference>
<organism evidence="4 5">
    <name type="scientific">Asanoa hainanensis</name>
    <dbReference type="NCBI Taxonomy" id="560556"/>
    <lineage>
        <taxon>Bacteria</taxon>
        <taxon>Bacillati</taxon>
        <taxon>Actinomycetota</taxon>
        <taxon>Actinomycetes</taxon>
        <taxon>Micromonosporales</taxon>
        <taxon>Micromonosporaceae</taxon>
        <taxon>Asanoa</taxon>
    </lineage>
</organism>
<keyword evidence="5" id="KW-1185">Reference proteome</keyword>
<dbReference type="InterPro" id="IPR020843">
    <property type="entry name" value="ER"/>
</dbReference>
<proteinExistence type="inferred from homology"/>